<feature type="transmembrane region" description="Helical" evidence="1">
    <location>
        <begin position="9"/>
        <end position="31"/>
    </location>
</feature>
<keyword evidence="1" id="KW-0812">Transmembrane</keyword>
<feature type="transmembrane region" description="Helical" evidence="1">
    <location>
        <begin position="37"/>
        <end position="54"/>
    </location>
</feature>
<reference evidence="2" key="1">
    <citation type="journal article" date="2024" name="Syst. Appl. Microbiol.">
        <title>First single-strain enrichments of Electrothrix cable bacteria, description of E. aestuarii sp. nov. and E. rattekaaiensis sp. nov., and proposal of a cable bacteria taxonomy following the rules of the SeqCode.</title>
        <authorList>
            <person name="Plum-Jensen L.E."/>
            <person name="Schramm A."/>
            <person name="Marshall I.P.G."/>
        </authorList>
    </citation>
    <scope>NUCLEOTIDE SEQUENCE</scope>
    <source>
        <strain evidence="2">Rat1</strain>
    </source>
</reference>
<reference evidence="2" key="2">
    <citation type="submission" date="2024-06" db="EMBL/GenBank/DDBJ databases">
        <authorList>
            <person name="Plum-Jensen L.E."/>
            <person name="Schramm A."/>
            <person name="Marshall I.P.G."/>
        </authorList>
    </citation>
    <scope>NUCLEOTIDE SEQUENCE</scope>
    <source>
        <strain evidence="2">Rat1</strain>
    </source>
</reference>
<keyword evidence="1" id="KW-1133">Transmembrane helix</keyword>
<proteinExistence type="predicted"/>
<dbReference type="KEGG" id="eaj:Q3M24_03365"/>
<gene>
    <name evidence="2" type="ORF">Q3M24_03365</name>
</gene>
<protein>
    <recommendedName>
        <fullName evidence="3">SMODS-associating 2TM beta-strand rich effector domain-containing protein</fullName>
    </recommendedName>
</protein>
<keyword evidence="1" id="KW-0472">Membrane</keyword>
<dbReference type="EMBL" id="CP159373">
    <property type="protein sequence ID" value="XCN73809.1"/>
    <property type="molecule type" value="Genomic_DNA"/>
</dbReference>
<evidence type="ECO:0008006" key="3">
    <source>
        <dbReference type="Google" id="ProtNLM"/>
    </source>
</evidence>
<dbReference type="AlphaFoldDB" id="A0AAU8LY56"/>
<name>A0AAU8LY56_9BACT</name>
<evidence type="ECO:0000313" key="2">
    <source>
        <dbReference type="EMBL" id="XCN73809.1"/>
    </source>
</evidence>
<sequence length="259" mass="30519">MKLNIASSLLATIIISLISVSIGYLIDYLGIYPGKSIEPIFTSFFLLFFLFLLFRRRIIDFLMVKIFNLFFANINKHSGLVKIYENFNDASDDIKNDFKISSNVSIFIQLGRGVIGGKHSLLFDEARGRVDKNFKFRVLFSNLDSKWLSHERAEKRNSNHREWEVVVGYNIDNVSVLECAGVNLEAREHSEPYLWRLFFFDNTLYFIPYLYERNNSHKAHVYKFKHIENGPPSFYTVFKSYYEDIWEKNKNNIVKKTKE</sequence>
<evidence type="ECO:0000256" key="1">
    <source>
        <dbReference type="SAM" id="Phobius"/>
    </source>
</evidence>
<accession>A0AAU8LY56</accession>
<organism evidence="2">
    <name type="scientific">Candidatus Electrothrix aestuarii</name>
    <dbReference type="NCBI Taxonomy" id="3062594"/>
    <lineage>
        <taxon>Bacteria</taxon>
        <taxon>Pseudomonadati</taxon>
        <taxon>Thermodesulfobacteriota</taxon>
        <taxon>Desulfobulbia</taxon>
        <taxon>Desulfobulbales</taxon>
        <taxon>Desulfobulbaceae</taxon>
        <taxon>Candidatus Electrothrix</taxon>
    </lineage>
</organism>